<feature type="region of interest" description="Disordered" evidence="9">
    <location>
        <begin position="574"/>
        <end position="594"/>
    </location>
</feature>
<evidence type="ECO:0000256" key="10">
    <source>
        <dbReference type="SAM" id="Phobius"/>
    </source>
</evidence>
<organism evidence="13 14">
    <name type="scientific">Hirsutella rhossiliensis</name>
    <dbReference type="NCBI Taxonomy" id="111463"/>
    <lineage>
        <taxon>Eukaryota</taxon>
        <taxon>Fungi</taxon>
        <taxon>Dikarya</taxon>
        <taxon>Ascomycota</taxon>
        <taxon>Pezizomycotina</taxon>
        <taxon>Sordariomycetes</taxon>
        <taxon>Hypocreomycetidae</taxon>
        <taxon>Hypocreales</taxon>
        <taxon>Ophiocordycipitaceae</taxon>
        <taxon>Hirsutella</taxon>
    </lineage>
</organism>
<keyword evidence="8 10" id="KW-0472">Membrane</keyword>
<dbReference type="InterPro" id="IPR039421">
    <property type="entry name" value="Type_1_exporter"/>
</dbReference>
<evidence type="ECO:0000313" key="13">
    <source>
        <dbReference type="EMBL" id="KAH0962779.1"/>
    </source>
</evidence>
<dbReference type="GO" id="GO:0005524">
    <property type="term" value="F:ATP binding"/>
    <property type="evidence" value="ECO:0007669"/>
    <property type="project" value="UniProtKB-KW"/>
</dbReference>
<feature type="domain" description="ABC transporter" evidence="11">
    <location>
        <begin position="2"/>
        <end position="194"/>
    </location>
</feature>
<dbReference type="InterPro" id="IPR003593">
    <property type="entry name" value="AAA+_ATPase"/>
</dbReference>
<keyword evidence="7 10" id="KW-1133">Transmembrane helix</keyword>
<dbReference type="EMBL" id="JAIZPD010000005">
    <property type="protein sequence ID" value="KAH0962779.1"/>
    <property type="molecule type" value="Genomic_DNA"/>
</dbReference>
<dbReference type="AlphaFoldDB" id="A0A9P8SI32"/>
<dbReference type="FunFam" id="3.40.50.300:FF:000967">
    <property type="entry name" value="ABC multidrug transporter mdr4"/>
    <property type="match status" value="1"/>
</dbReference>
<keyword evidence="6" id="KW-0067">ATP-binding</keyword>
<comment type="similarity">
    <text evidence="2">Belongs to the ABC transporter superfamily. ABCB family. Multidrug resistance exporter (TC 3.A.1.201) subfamily.</text>
</comment>
<feature type="domain" description="ABC transmembrane type-1" evidence="12">
    <location>
        <begin position="268"/>
        <end position="552"/>
    </location>
</feature>
<evidence type="ECO:0000256" key="7">
    <source>
        <dbReference type="ARBA" id="ARBA00022989"/>
    </source>
</evidence>
<dbReference type="GO" id="GO:0140359">
    <property type="term" value="F:ABC-type transporter activity"/>
    <property type="evidence" value="ECO:0007669"/>
    <property type="project" value="InterPro"/>
</dbReference>
<dbReference type="InterPro" id="IPR011527">
    <property type="entry name" value="ABC1_TM_dom"/>
</dbReference>
<comment type="subcellular location">
    <subcellularLocation>
        <location evidence="1">Membrane</location>
        <topology evidence="1">Multi-pass membrane protein</topology>
    </subcellularLocation>
</comment>
<dbReference type="PROSITE" id="PS00211">
    <property type="entry name" value="ABC_TRANSPORTER_1"/>
    <property type="match status" value="1"/>
</dbReference>
<feature type="compositionally biased region" description="Basic and acidic residues" evidence="9">
    <location>
        <begin position="202"/>
        <end position="217"/>
    </location>
</feature>
<dbReference type="CDD" id="cd18578">
    <property type="entry name" value="ABC_6TM_Pgp_ABCB1_D2_like"/>
    <property type="match status" value="1"/>
</dbReference>
<evidence type="ECO:0000313" key="14">
    <source>
        <dbReference type="Proteomes" id="UP000824596"/>
    </source>
</evidence>
<accession>A0A9P8SI32</accession>
<dbReference type="PANTHER" id="PTHR24221:SF631">
    <property type="entry name" value="MULTIDRUG RESISTANCE PROTEIN 3"/>
    <property type="match status" value="1"/>
</dbReference>
<dbReference type="InterPro" id="IPR027417">
    <property type="entry name" value="P-loop_NTPase"/>
</dbReference>
<feature type="domain" description="ABC transporter" evidence="11">
    <location>
        <begin position="601"/>
        <end position="852"/>
    </location>
</feature>
<dbReference type="Gene3D" id="1.20.1560.10">
    <property type="entry name" value="ABC transporter type 1, transmembrane domain"/>
    <property type="match status" value="1"/>
</dbReference>
<evidence type="ECO:0000256" key="6">
    <source>
        <dbReference type="ARBA" id="ARBA00022840"/>
    </source>
</evidence>
<proteinExistence type="inferred from homology"/>
<keyword evidence="4 10" id="KW-0812">Transmembrane</keyword>
<evidence type="ECO:0000259" key="11">
    <source>
        <dbReference type="PROSITE" id="PS50893"/>
    </source>
</evidence>
<keyword evidence="3" id="KW-0813">Transport</keyword>
<dbReference type="PROSITE" id="PS50893">
    <property type="entry name" value="ABC_TRANSPORTER_2"/>
    <property type="match status" value="2"/>
</dbReference>
<dbReference type="PANTHER" id="PTHR24221">
    <property type="entry name" value="ATP-BINDING CASSETTE SUB-FAMILY B"/>
    <property type="match status" value="1"/>
</dbReference>
<reference evidence="13" key="1">
    <citation type="submission" date="2021-09" db="EMBL/GenBank/DDBJ databases">
        <title>A high-quality genome of the endoparasitic fungus Hirsutella rhossiliensis with a comparison of Hirsutella genomes reveals transposable elements contributing to genome size variation.</title>
        <authorList>
            <person name="Lin R."/>
            <person name="Jiao Y."/>
            <person name="Sun X."/>
            <person name="Ling J."/>
            <person name="Xie B."/>
            <person name="Cheng X."/>
        </authorList>
    </citation>
    <scope>NUCLEOTIDE SEQUENCE</scope>
    <source>
        <strain evidence="13">HR02</strain>
    </source>
</reference>
<dbReference type="GO" id="GO:0016887">
    <property type="term" value="F:ATP hydrolysis activity"/>
    <property type="evidence" value="ECO:0007669"/>
    <property type="project" value="InterPro"/>
</dbReference>
<dbReference type="Proteomes" id="UP000824596">
    <property type="component" value="Unassembled WGS sequence"/>
</dbReference>
<dbReference type="Pfam" id="PF00664">
    <property type="entry name" value="ABC_membrane"/>
    <property type="match status" value="1"/>
</dbReference>
<dbReference type="GO" id="GO:0016020">
    <property type="term" value="C:membrane"/>
    <property type="evidence" value="ECO:0007669"/>
    <property type="project" value="UniProtKB-SubCell"/>
</dbReference>
<gene>
    <name evidence="13" type="ORF">HRG_05289</name>
</gene>
<dbReference type="Pfam" id="PF00005">
    <property type="entry name" value="ABC_tran"/>
    <property type="match status" value="2"/>
</dbReference>
<evidence type="ECO:0000256" key="1">
    <source>
        <dbReference type="ARBA" id="ARBA00004141"/>
    </source>
</evidence>
<dbReference type="InterPro" id="IPR017871">
    <property type="entry name" value="ABC_transporter-like_CS"/>
</dbReference>
<keyword evidence="5" id="KW-0547">Nucleotide-binding</keyword>
<name>A0A9P8SI32_9HYPO</name>
<dbReference type="PROSITE" id="PS50929">
    <property type="entry name" value="ABC_TM1F"/>
    <property type="match status" value="1"/>
</dbReference>
<feature type="region of interest" description="Disordered" evidence="9">
    <location>
        <begin position="202"/>
        <end position="237"/>
    </location>
</feature>
<feature type="transmembrane region" description="Helical" evidence="10">
    <location>
        <begin position="524"/>
        <end position="544"/>
    </location>
</feature>
<dbReference type="Gene3D" id="3.40.50.300">
    <property type="entry name" value="P-loop containing nucleotide triphosphate hydrolases"/>
    <property type="match status" value="2"/>
</dbReference>
<feature type="transmembrane region" description="Helical" evidence="10">
    <location>
        <begin position="263"/>
        <end position="284"/>
    </location>
</feature>
<dbReference type="InterPro" id="IPR036640">
    <property type="entry name" value="ABC1_TM_sf"/>
</dbReference>
<evidence type="ECO:0000256" key="4">
    <source>
        <dbReference type="ARBA" id="ARBA00022692"/>
    </source>
</evidence>
<dbReference type="SMART" id="SM00382">
    <property type="entry name" value="AAA"/>
    <property type="match status" value="2"/>
</dbReference>
<keyword evidence="14" id="KW-1185">Reference proteome</keyword>
<feature type="transmembrane region" description="Helical" evidence="10">
    <location>
        <begin position="406"/>
        <end position="426"/>
    </location>
</feature>
<protein>
    <submittedName>
        <fullName evidence="13">ABC transporter domain-containing protein</fullName>
    </submittedName>
</protein>
<evidence type="ECO:0000256" key="2">
    <source>
        <dbReference type="ARBA" id="ARBA00007577"/>
    </source>
</evidence>
<sequence length="860" mass="92767">MSDSTAVVEILTSDLNYRGFKWLRTNVRLVNQEPKLFSGTIFQNVVDGLTGTDKDGLAGEEKQRLVTEACKAAYAHEFIERLPNGYKTYISERGASLSGGQKRRIVIARSIVSNPKVLLLDEATSALDPNAEKIVQAALNNVARGRTMVVIAHRLSTVRDADNIVVISKGEAVESGSHEQLIGRGGAYARLVKAQDLSKGVDKADDHQEAAEDKDVAPADLDVAPTHGSTPADPAAGAGAQWDHGRYGLLHGLLFILREQRSLWRPLAVTLVCCLVGGGTYPALAILLAKTLKAFQTMDVSRGNFLALMFLVVAFGNSVVYFFLGWFSNVLAQTVMKHYRTQVFNDTLRQGMNFFDRPDNSTGALISRIATEPTSLQQLLSSDVPLLAMNGVNLVSSSVVAIAHGWRLGLVLALGALPILVGAGFVRVRLEFRFEQDAAALFARSSGVVVEAVMGIRTISSLALERVIVDRYEVGLQGIAAQAIGDLGFKMLFYALTQSVSFLAMALGFWYGGRLVSTGEYSTTQFYTIFMAIIYSSEAAAVLFQYSSSMTKARIAINYILGLRRQLELVDDQDDADSQAPGQGGGNTTGEKDAAAQGVEVRCQGVEFAYPLRPRHRVLRGMELDVRSGKMVALVGASGCGKSTVVSLLERFYDPMAGTVLADGREVRTLGRRRYRRDMGLVQQEPVLYQGSIRDNVALGGGARGQGRRRRGAEEQQPLSEAEVVAACRAADIWDFIASLPQGFDTPCGPQGLSLSGGQRQPIAIARALAGRPRLLLLDEATSALDSESERVVQQALARAAAGRTAVAVAHRLSTVRNADAIAVVARGAVAELGTHDELVARRGLYYQMVLSQSLDREAA</sequence>
<dbReference type="OrthoDB" id="6500128at2759"/>
<evidence type="ECO:0000259" key="12">
    <source>
        <dbReference type="PROSITE" id="PS50929"/>
    </source>
</evidence>
<dbReference type="InterPro" id="IPR003439">
    <property type="entry name" value="ABC_transporter-like_ATP-bd"/>
</dbReference>
<feature type="transmembrane region" description="Helical" evidence="10">
    <location>
        <begin position="305"/>
        <end position="327"/>
    </location>
</feature>
<dbReference type="GeneID" id="68354418"/>
<feature type="transmembrane region" description="Helical" evidence="10">
    <location>
        <begin position="492"/>
        <end position="512"/>
    </location>
</feature>
<evidence type="ECO:0000256" key="3">
    <source>
        <dbReference type="ARBA" id="ARBA00022448"/>
    </source>
</evidence>
<dbReference type="RefSeq" id="XP_044720292.1">
    <property type="nucleotide sequence ID" value="XM_044863760.1"/>
</dbReference>
<dbReference type="SUPFAM" id="SSF52540">
    <property type="entry name" value="P-loop containing nucleoside triphosphate hydrolases"/>
    <property type="match status" value="2"/>
</dbReference>
<evidence type="ECO:0000256" key="9">
    <source>
        <dbReference type="SAM" id="MobiDB-lite"/>
    </source>
</evidence>
<evidence type="ECO:0000256" key="8">
    <source>
        <dbReference type="ARBA" id="ARBA00023136"/>
    </source>
</evidence>
<comment type="caution">
    <text evidence="13">The sequence shown here is derived from an EMBL/GenBank/DDBJ whole genome shotgun (WGS) entry which is preliminary data.</text>
</comment>
<dbReference type="SUPFAM" id="SSF90123">
    <property type="entry name" value="ABC transporter transmembrane region"/>
    <property type="match status" value="1"/>
</dbReference>
<evidence type="ECO:0000256" key="5">
    <source>
        <dbReference type="ARBA" id="ARBA00022741"/>
    </source>
</evidence>